<dbReference type="AlphaFoldDB" id="A0A4U8YH80"/>
<feature type="chain" id="PRO_5020475990" evidence="1">
    <location>
        <begin position="29"/>
        <end position="605"/>
    </location>
</feature>
<evidence type="ECO:0000313" key="2">
    <source>
        <dbReference type="EMBL" id="VFQ42885.1"/>
    </source>
</evidence>
<organism evidence="2 3">
    <name type="scientific">Desulfoluna butyratoxydans</name>
    <dbReference type="NCBI Taxonomy" id="231438"/>
    <lineage>
        <taxon>Bacteria</taxon>
        <taxon>Pseudomonadati</taxon>
        <taxon>Thermodesulfobacteriota</taxon>
        <taxon>Desulfobacteria</taxon>
        <taxon>Desulfobacterales</taxon>
        <taxon>Desulfolunaceae</taxon>
        <taxon>Desulfoluna</taxon>
    </lineage>
</organism>
<proteinExistence type="predicted"/>
<accession>A0A4U8YH80</accession>
<dbReference type="RefSeq" id="WP_180137090.1">
    <property type="nucleotide sequence ID" value="NZ_CAADHO010000001.1"/>
</dbReference>
<sequence length="605" mass="67581">MAFSARDFRRYIVCAFLLCAFGAAGAVAAPKPMKEWELGGVEARTGVNLGFDNLVVDRTGGSSRFVPDDETKPDHFLEFTSMDSSTTYNGDISIVAGKYVAPQRQWFIKDTAKVRKGEAGMIGLGIDWYYKHKRTDPYEINKGSDFTPPAEARGVTAVVISMDNGEEPFTVGASSSNLNFSAIGSYTDMGEDVGDRIVTGLLGADTGLLSMTGVKNLGQRVTLYPIGTIDGYVEGEGIALELRSKTTIDEVTISREIGGETFVNLRASGIHMRESFSQELHVQYNRWGDMDKDYFASDAPSEYLDSTYDPDGFFGSDYNPDHLMLSRNLVRSPYTGGPGYHNMYDGFMLNGNINQIDFADRISGRKLVLDHGQMTEADVITGKNFDDPGKLDNDYQIHNQNMANDIEILERPMTIQVKTGRTYNSFDPATGQPELVYDERSFIAINWPRHGSVRVEDLQGFVSDPGEWPYNQFGPSMGGVILDGMRAKKTYLEFPGRKEMYAITEQNIDRSDSNNWVRHYYLYEAGKLPDEMNPNGLPSNQPDWDPIGRGQLDFLSKLGNPGNPTGGRWDMYDIQKIMPDNVTYDFWHIYEPEYPGSGAQWVPDH</sequence>
<name>A0A4U8YH80_9BACT</name>
<dbReference type="Proteomes" id="UP000507962">
    <property type="component" value="Unassembled WGS sequence"/>
</dbReference>
<gene>
    <name evidence="2" type="ORF">MSL71_5060</name>
</gene>
<feature type="signal peptide" evidence="1">
    <location>
        <begin position="1"/>
        <end position="28"/>
    </location>
</feature>
<dbReference type="EMBL" id="CAADHO010000001">
    <property type="protein sequence ID" value="VFQ42885.1"/>
    <property type="molecule type" value="Genomic_DNA"/>
</dbReference>
<evidence type="ECO:0000256" key="1">
    <source>
        <dbReference type="SAM" id="SignalP"/>
    </source>
</evidence>
<keyword evidence="3" id="KW-1185">Reference proteome</keyword>
<protein>
    <submittedName>
        <fullName evidence="2">Uncharacterized protein</fullName>
    </submittedName>
</protein>
<keyword evidence="1" id="KW-0732">Signal</keyword>
<evidence type="ECO:0000313" key="3">
    <source>
        <dbReference type="Proteomes" id="UP000507962"/>
    </source>
</evidence>
<reference evidence="2 3" key="1">
    <citation type="submission" date="2019-03" db="EMBL/GenBank/DDBJ databases">
        <authorList>
            <person name="Nijsse B."/>
        </authorList>
    </citation>
    <scope>NUCLEOTIDE SEQUENCE [LARGE SCALE GENOMIC DNA]</scope>
    <source>
        <strain evidence="2">Desulfoluna butyratoxydans MSL71</strain>
    </source>
</reference>